<evidence type="ECO:0000313" key="5">
    <source>
        <dbReference type="WBParaSite" id="HPBE_0000711901-mRNA-1"/>
    </source>
</evidence>
<protein>
    <submittedName>
        <fullName evidence="5">USP domain-containing protein</fullName>
    </submittedName>
</protein>
<evidence type="ECO:0000259" key="2">
    <source>
        <dbReference type="Pfam" id="PF00443"/>
    </source>
</evidence>
<evidence type="ECO:0000313" key="3">
    <source>
        <dbReference type="EMBL" id="VDO71014.1"/>
    </source>
</evidence>
<evidence type="ECO:0000313" key="4">
    <source>
        <dbReference type="Proteomes" id="UP000050761"/>
    </source>
</evidence>
<dbReference type="InterPro" id="IPR001394">
    <property type="entry name" value="Peptidase_C19_UCH"/>
</dbReference>
<accession>A0A3P7YHW0</accession>
<evidence type="ECO:0000256" key="1">
    <source>
        <dbReference type="SAM" id="MobiDB-lite"/>
    </source>
</evidence>
<proteinExistence type="predicted"/>
<dbReference type="Gene3D" id="3.90.70.10">
    <property type="entry name" value="Cysteine proteinases"/>
    <property type="match status" value="1"/>
</dbReference>
<accession>A0A183FJD7</accession>
<dbReference type="AlphaFoldDB" id="A0A183FJD7"/>
<dbReference type="GO" id="GO:0004843">
    <property type="term" value="F:cysteine-type deubiquitinase activity"/>
    <property type="evidence" value="ECO:0007669"/>
    <property type="project" value="InterPro"/>
</dbReference>
<feature type="region of interest" description="Disordered" evidence="1">
    <location>
        <begin position="58"/>
        <end position="151"/>
    </location>
</feature>
<dbReference type="SUPFAM" id="SSF54001">
    <property type="entry name" value="Cysteine proteinases"/>
    <property type="match status" value="1"/>
</dbReference>
<sequence>MLTVAVPAVHNCSRSFVFGECSEGVPGTASSSYSDKRSSFPRKAPIVIDLDDLPMKTDTLSQSTASKNLATSEKPTTSKPDESSSCVEVVNRPSSSAVLSKNDAREPPQATRLGAGKSDTSDHSPKSTGVAKVVASNETSRRPNSSDMGSQGSVIALVENKPSEKCAIKVTAPFKPRSHTITFKNKYNNIRSPPNSSLLENLTNSCYMNATLQALASVYPFYYRMQVIQQRQKEGYQCSEFVKCGLRSGSYWTDKSYNSSV</sequence>
<gene>
    <name evidence="3" type="ORF">HPBE_LOCUS7120</name>
</gene>
<dbReference type="WBParaSite" id="HPBE_0000711901-mRNA-1">
    <property type="protein sequence ID" value="HPBE_0000711901-mRNA-1"/>
    <property type="gene ID" value="HPBE_0000711901"/>
</dbReference>
<dbReference type="InterPro" id="IPR038765">
    <property type="entry name" value="Papain-like_cys_pep_sf"/>
</dbReference>
<dbReference type="Pfam" id="PF00443">
    <property type="entry name" value="UCH"/>
    <property type="match status" value="1"/>
</dbReference>
<feature type="domain" description="Peptidase C19 ubiquitin carboxyl-terminal hydrolase" evidence="2">
    <location>
        <begin position="199"/>
        <end position="233"/>
    </location>
</feature>
<reference evidence="5" key="2">
    <citation type="submission" date="2019-09" db="UniProtKB">
        <authorList>
            <consortium name="WormBaseParasite"/>
        </authorList>
    </citation>
    <scope>IDENTIFICATION</scope>
</reference>
<dbReference type="GO" id="GO:0016579">
    <property type="term" value="P:protein deubiquitination"/>
    <property type="evidence" value="ECO:0007669"/>
    <property type="project" value="InterPro"/>
</dbReference>
<name>A0A183FJD7_HELPZ</name>
<feature type="compositionally biased region" description="Polar residues" evidence="1">
    <location>
        <begin position="136"/>
        <end position="151"/>
    </location>
</feature>
<keyword evidence="4" id="KW-1185">Reference proteome</keyword>
<dbReference type="EMBL" id="UZAH01025817">
    <property type="protein sequence ID" value="VDO71014.1"/>
    <property type="molecule type" value="Genomic_DNA"/>
</dbReference>
<dbReference type="OrthoDB" id="5866884at2759"/>
<reference evidence="3 4" key="1">
    <citation type="submission" date="2018-11" db="EMBL/GenBank/DDBJ databases">
        <authorList>
            <consortium name="Pathogen Informatics"/>
        </authorList>
    </citation>
    <scope>NUCLEOTIDE SEQUENCE [LARGE SCALE GENOMIC DNA]</scope>
</reference>
<feature type="compositionally biased region" description="Polar residues" evidence="1">
    <location>
        <begin position="58"/>
        <end position="99"/>
    </location>
</feature>
<dbReference type="Proteomes" id="UP000050761">
    <property type="component" value="Unassembled WGS sequence"/>
</dbReference>
<organism evidence="4 5">
    <name type="scientific">Heligmosomoides polygyrus</name>
    <name type="common">Parasitic roundworm</name>
    <dbReference type="NCBI Taxonomy" id="6339"/>
    <lineage>
        <taxon>Eukaryota</taxon>
        <taxon>Metazoa</taxon>
        <taxon>Ecdysozoa</taxon>
        <taxon>Nematoda</taxon>
        <taxon>Chromadorea</taxon>
        <taxon>Rhabditida</taxon>
        <taxon>Rhabditina</taxon>
        <taxon>Rhabditomorpha</taxon>
        <taxon>Strongyloidea</taxon>
        <taxon>Heligmosomidae</taxon>
        <taxon>Heligmosomoides</taxon>
    </lineage>
</organism>